<reference evidence="1 2" key="1">
    <citation type="submission" date="2023-03" db="EMBL/GenBank/DDBJ databases">
        <title>High recombination rates correlate with genetic variation in Cardiocondyla obscurior ants.</title>
        <authorList>
            <person name="Errbii M."/>
        </authorList>
    </citation>
    <scope>NUCLEOTIDE SEQUENCE [LARGE SCALE GENOMIC DNA]</scope>
    <source>
        <strain evidence="1">Alpha-2009</strain>
        <tissue evidence="1">Whole body</tissue>
    </source>
</reference>
<gene>
    <name evidence="1" type="ORF">PUN28_015246</name>
</gene>
<evidence type="ECO:0000313" key="2">
    <source>
        <dbReference type="Proteomes" id="UP001430953"/>
    </source>
</evidence>
<evidence type="ECO:0000313" key="1">
    <source>
        <dbReference type="EMBL" id="KAL0108649.1"/>
    </source>
</evidence>
<sequence length="66" mass="7311">MEILELESGSKFLCLSLRTTKKSDTDLSKALDLRQDVIFNLGGAKLILLPLILQESAVEEALEMSM</sequence>
<accession>A0AAW2F1H2</accession>
<protein>
    <submittedName>
        <fullName evidence="1">Uncharacterized protein</fullName>
    </submittedName>
</protein>
<name>A0AAW2F1H2_9HYME</name>
<keyword evidence="2" id="KW-1185">Reference proteome</keyword>
<organism evidence="1 2">
    <name type="scientific">Cardiocondyla obscurior</name>
    <dbReference type="NCBI Taxonomy" id="286306"/>
    <lineage>
        <taxon>Eukaryota</taxon>
        <taxon>Metazoa</taxon>
        <taxon>Ecdysozoa</taxon>
        <taxon>Arthropoda</taxon>
        <taxon>Hexapoda</taxon>
        <taxon>Insecta</taxon>
        <taxon>Pterygota</taxon>
        <taxon>Neoptera</taxon>
        <taxon>Endopterygota</taxon>
        <taxon>Hymenoptera</taxon>
        <taxon>Apocrita</taxon>
        <taxon>Aculeata</taxon>
        <taxon>Formicoidea</taxon>
        <taxon>Formicidae</taxon>
        <taxon>Myrmicinae</taxon>
        <taxon>Cardiocondyla</taxon>
    </lineage>
</organism>
<dbReference type="AlphaFoldDB" id="A0AAW2F1H2"/>
<proteinExistence type="predicted"/>
<dbReference type="Proteomes" id="UP001430953">
    <property type="component" value="Unassembled WGS sequence"/>
</dbReference>
<comment type="caution">
    <text evidence="1">The sequence shown here is derived from an EMBL/GenBank/DDBJ whole genome shotgun (WGS) entry which is preliminary data.</text>
</comment>
<dbReference type="EMBL" id="JADYXP020000016">
    <property type="protein sequence ID" value="KAL0108649.1"/>
    <property type="molecule type" value="Genomic_DNA"/>
</dbReference>